<dbReference type="InterPro" id="IPR019152">
    <property type="entry name" value="DUF2046"/>
</dbReference>
<evidence type="ECO:0000256" key="1">
    <source>
        <dbReference type="SAM" id="Coils"/>
    </source>
</evidence>
<dbReference type="PANTHER" id="PTHR15276:SF0">
    <property type="entry name" value="COILED-COIL DOMAIN-CONTAINING PROTEIN 6"/>
    <property type="match status" value="1"/>
</dbReference>
<feature type="coiled-coil region" evidence="1">
    <location>
        <begin position="114"/>
        <end position="307"/>
    </location>
</feature>
<feature type="compositionally biased region" description="Polar residues" evidence="2">
    <location>
        <begin position="409"/>
        <end position="420"/>
    </location>
</feature>
<gene>
    <name evidence="3" type="primary">CCDC6</name>
</gene>
<dbReference type="AlphaFoldDB" id="T2MCD1"/>
<dbReference type="EMBL" id="HAAD01003681">
    <property type="protein sequence ID" value="CDG69913.1"/>
    <property type="molecule type" value="mRNA"/>
</dbReference>
<organism evidence="3">
    <name type="scientific">Hydra vulgaris</name>
    <name type="common">Hydra</name>
    <name type="synonym">Hydra attenuata</name>
    <dbReference type="NCBI Taxonomy" id="6087"/>
    <lineage>
        <taxon>Eukaryota</taxon>
        <taxon>Metazoa</taxon>
        <taxon>Cnidaria</taxon>
        <taxon>Hydrozoa</taxon>
        <taxon>Hydroidolina</taxon>
        <taxon>Anthoathecata</taxon>
        <taxon>Aplanulata</taxon>
        <taxon>Hydridae</taxon>
        <taxon>Hydra</taxon>
    </lineage>
</organism>
<sequence>MATSRSLSSSSEALPGASDSDMSADEGGQGNDNRIQSLQQANRVLKMELEMYKLRCKQMQEENKTLRQASVSIQAKAEQEEEFISNTLMKKIHTLKKEKEILAMNYEEEEEYLTNDLSKKLFQLRNEKVQLEQTLEQEQEFQVNKLIRRIERLEAETISKQHLLEQLRKEKVDLENTLEQEQEALVNRLWVRMEKLEAEKRLLQQKLDQPISEPASPRKDTVFDLDVDNLSDNVNALRDEVLRLRSQLCSAAAEHSKTMSKFEEEENQLKEENVRLQRKLLLEMERREQLSRQLSESESSLEMDEERHFNELAAHGGPIAFRDRAISSPVPYPTRPKSPALHSAAGSNPSSCFTPPSPMTGNRVSSNVVGNSSPIAKVRQSNSPKWAQQSNVIDRSSSAAGAGIERPKSGQSMSKVITGK</sequence>
<feature type="compositionally biased region" description="Low complexity" evidence="2">
    <location>
        <begin position="361"/>
        <end position="373"/>
    </location>
</feature>
<protein>
    <submittedName>
        <fullName evidence="3">Coiled-coil domain-containing protein 6</fullName>
    </submittedName>
</protein>
<feature type="compositionally biased region" description="Low complexity" evidence="2">
    <location>
        <begin position="1"/>
        <end position="20"/>
    </location>
</feature>
<reference evidence="3" key="1">
    <citation type="journal article" date="2013" name="Genome Biol. Evol.">
        <title>Punctuated emergences of genetic and phenotypic innovations in eumetazoan, bilaterian, euteleostome, and hominidae ancestors.</title>
        <authorList>
            <person name="Wenger Y."/>
            <person name="Galliot B."/>
        </authorList>
    </citation>
    <scope>NUCLEOTIDE SEQUENCE</scope>
    <source>
        <tissue evidence="3">Whole animals</tissue>
    </source>
</reference>
<name>T2MCD1_HYDVU</name>
<proteinExistence type="evidence at transcript level"/>
<evidence type="ECO:0000256" key="2">
    <source>
        <dbReference type="SAM" id="MobiDB-lite"/>
    </source>
</evidence>
<dbReference type="PANTHER" id="PTHR15276">
    <property type="entry name" value="H4 D10S170 PROTEIN-RELATED"/>
    <property type="match status" value="1"/>
</dbReference>
<feature type="region of interest" description="Disordered" evidence="2">
    <location>
        <begin position="324"/>
        <end position="420"/>
    </location>
</feature>
<dbReference type="OrthoDB" id="6020752at2759"/>
<dbReference type="Pfam" id="PF09755">
    <property type="entry name" value="DUF2046"/>
    <property type="match status" value="1"/>
</dbReference>
<keyword evidence="1" id="KW-0175">Coiled coil</keyword>
<evidence type="ECO:0000313" key="3">
    <source>
        <dbReference type="EMBL" id="CDG69913.1"/>
    </source>
</evidence>
<feature type="compositionally biased region" description="Polar residues" evidence="2">
    <location>
        <begin position="345"/>
        <end position="354"/>
    </location>
</feature>
<accession>T2MCD1</accession>
<feature type="compositionally biased region" description="Polar residues" evidence="2">
    <location>
        <begin position="379"/>
        <end position="399"/>
    </location>
</feature>
<feature type="region of interest" description="Disordered" evidence="2">
    <location>
        <begin position="1"/>
        <end position="37"/>
    </location>
</feature>